<dbReference type="Pfam" id="PF22022">
    <property type="entry name" value="Phage_int_M"/>
    <property type="match status" value="1"/>
</dbReference>
<dbReference type="InterPro" id="IPR050808">
    <property type="entry name" value="Phage_Integrase"/>
</dbReference>
<keyword evidence="3 5" id="KW-0238">DNA-binding</keyword>
<accession>A0A7Z2GIL1</accession>
<dbReference type="InterPro" id="IPR053876">
    <property type="entry name" value="Phage_int_M"/>
</dbReference>
<dbReference type="Gene3D" id="1.10.150.130">
    <property type="match status" value="1"/>
</dbReference>
<sequence>MPLLTDAAVRGLKAREKPYKVSDSGGMYLYVLPTGAKYWRLAYRLAGRQKTFAIGVYPEVTLAEARESRDSAKKLVKAGIDPVSHRADVDQRRLAAQQNTFEVVARQWHNTRKLKWSDNHGAKILSSMERDLFPAFGTKAVGAISRSDILAAIRKVEARGAHEIAHRVLQRCVAVFDFACAGGLVEVNPAARLSGQLTTVPVTHYKAFKESELPEFLGRLSSYDGEEQTGLAIRLLMLTFVRTGELRGATWAEIDFAAGEWRIPAERMKMREGHIVPLSTQAVSVLRRLHALTGGEGLVFPGRTKATSPISENTILFALYRMGYHGRVTGHGFRTTASTILNERGFNADHIERQLAHRPKDKVRDSYNRAQYLPERRRMMQAWADLLDGLEHKARTSAGSAARAAAL</sequence>
<dbReference type="Gene3D" id="3.30.160.390">
    <property type="entry name" value="Integrase, DNA-binding domain"/>
    <property type="match status" value="1"/>
</dbReference>
<dbReference type="SUPFAM" id="SSF56349">
    <property type="entry name" value="DNA breaking-rejoining enzymes"/>
    <property type="match status" value="1"/>
</dbReference>
<dbReference type="KEGG" id="pacs:FAZ98_12465"/>
<protein>
    <submittedName>
        <fullName evidence="8">Tyrosine-type recombinase/integrase</fullName>
    </submittedName>
</protein>
<gene>
    <name evidence="8" type="ORF">FAZ98_12465</name>
</gene>
<dbReference type="EMBL" id="CP046913">
    <property type="protein sequence ID" value="QGZ62475.1"/>
    <property type="molecule type" value="Genomic_DNA"/>
</dbReference>
<feature type="domain" description="Tyr recombinase" evidence="6">
    <location>
        <begin position="203"/>
        <end position="380"/>
    </location>
</feature>
<dbReference type="InterPro" id="IPR038488">
    <property type="entry name" value="Integrase_DNA-bd_sf"/>
</dbReference>
<evidence type="ECO:0000256" key="1">
    <source>
        <dbReference type="ARBA" id="ARBA00008857"/>
    </source>
</evidence>
<dbReference type="InterPro" id="IPR010998">
    <property type="entry name" value="Integrase_recombinase_N"/>
</dbReference>
<evidence type="ECO:0000256" key="4">
    <source>
        <dbReference type="ARBA" id="ARBA00023172"/>
    </source>
</evidence>
<dbReference type="CDD" id="cd00801">
    <property type="entry name" value="INT_P4_C"/>
    <property type="match status" value="1"/>
</dbReference>
<keyword evidence="4" id="KW-0233">DNA recombination</keyword>
<evidence type="ECO:0000313" key="9">
    <source>
        <dbReference type="Proteomes" id="UP000433577"/>
    </source>
</evidence>
<feature type="domain" description="Core-binding (CB)" evidence="7">
    <location>
        <begin position="99"/>
        <end position="180"/>
    </location>
</feature>
<organism evidence="8 9">
    <name type="scientific">Paraburkholderia acidisoli</name>
    <dbReference type="NCBI Taxonomy" id="2571748"/>
    <lineage>
        <taxon>Bacteria</taxon>
        <taxon>Pseudomonadati</taxon>
        <taxon>Pseudomonadota</taxon>
        <taxon>Betaproteobacteria</taxon>
        <taxon>Burkholderiales</taxon>
        <taxon>Burkholderiaceae</taxon>
        <taxon>Paraburkholderia</taxon>
    </lineage>
</organism>
<dbReference type="RefSeq" id="WP_158951501.1">
    <property type="nucleotide sequence ID" value="NZ_CP046913.1"/>
</dbReference>
<dbReference type="GO" id="GO:0015074">
    <property type="term" value="P:DNA integration"/>
    <property type="evidence" value="ECO:0007669"/>
    <property type="project" value="UniProtKB-KW"/>
</dbReference>
<dbReference type="PROSITE" id="PS51900">
    <property type="entry name" value="CB"/>
    <property type="match status" value="1"/>
</dbReference>
<evidence type="ECO:0000259" key="7">
    <source>
        <dbReference type="PROSITE" id="PS51900"/>
    </source>
</evidence>
<dbReference type="OrthoDB" id="9775880at2"/>
<dbReference type="InterPro" id="IPR002104">
    <property type="entry name" value="Integrase_catalytic"/>
</dbReference>
<dbReference type="Proteomes" id="UP000433577">
    <property type="component" value="Chromosome 1"/>
</dbReference>
<dbReference type="InterPro" id="IPR013762">
    <property type="entry name" value="Integrase-like_cat_sf"/>
</dbReference>
<dbReference type="AlphaFoldDB" id="A0A7Z2GIL1"/>
<evidence type="ECO:0000256" key="3">
    <source>
        <dbReference type="ARBA" id="ARBA00023125"/>
    </source>
</evidence>
<proteinExistence type="inferred from homology"/>
<keyword evidence="2" id="KW-0229">DNA integration</keyword>
<dbReference type="Pfam" id="PF00589">
    <property type="entry name" value="Phage_integrase"/>
    <property type="match status" value="1"/>
</dbReference>
<evidence type="ECO:0000313" key="8">
    <source>
        <dbReference type="EMBL" id="QGZ62475.1"/>
    </source>
</evidence>
<evidence type="ECO:0000256" key="5">
    <source>
        <dbReference type="PROSITE-ProRule" id="PRU01248"/>
    </source>
</evidence>
<dbReference type="PROSITE" id="PS51898">
    <property type="entry name" value="TYR_RECOMBINASE"/>
    <property type="match status" value="1"/>
</dbReference>
<dbReference type="PANTHER" id="PTHR30629">
    <property type="entry name" value="PROPHAGE INTEGRASE"/>
    <property type="match status" value="1"/>
</dbReference>
<evidence type="ECO:0000259" key="6">
    <source>
        <dbReference type="PROSITE" id="PS51898"/>
    </source>
</evidence>
<dbReference type="Pfam" id="PF13356">
    <property type="entry name" value="Arm-DNA-bind_3"/>
    <property type="match status" value="1"/>
</dbReference>
<name>A0A7Z2GIL1_9BURK</name>
<dbReference type="PANTHER" id="PTHR30629:SF2">
    <property type="entry name" value="PROPHAGE INTEGRASE INTS-RELATED"/>
    <property type="match status" value="1"/>
</dbReference>
<dbReference type="Gene3D" id="1.10.443.10">
    <property type="entry name" value="Intergrase catalytic core"/>
    <property type="match status" value="1"/>
</dbReference>
<dbReference type="GO" id="GO:0003677">
    <property type="term" value="F:DNA binding"/>
    <property type="evidence" value="ECO:0007669"/>
    <property type="project" value="UniProtKB-UniRule"/>
</dbReference>
<dbReference type="InterPro" id="IPR044068">
    <property type="entry name" value="CB"/>
</dbReference>
<dbReference type="InterPro" id="IPR025166">
    <property type="entry name" value="Integrase_DNA_bind_dom"/>
</dbReference>
<evidence type="ECO:0000256" key="2">
    <source>
        <dbReference type="ARBA" id="ARBA00022908"/>
    </source>
</evidence>
<comment type="similarity">
    <text evidence="1">Belongs to the 'phage' integrase family.</text>
</comment>
<keyword evidence="9" id="KW-1185">Reference proteome</keyword>
<dbReference type="GO" id="GO:0006310">
    <property type="term" value="P:DNA recombination"/>
    <property type="evidence" value="ECO:0007669"/>
    <property type="project" value="UniProtKB-KW"/>
</dbReference>
<dbReference type="InterPro" id="IPR011010">
    <property type="entry name" value="DNA_brk_join_enz"/>
</dbReference>
<reference evidence="8 9" key="1">
    <citation type="submission" date="2019-12" db="EMBL/GenBank/DDBJ databases">
        <title>Paraburkholderia acidiphila 7Q-K02 sp. nov and Paraburkholderia acidisoli DHF22 sp. nov., two strains isolated from forest soil.</title>
        <authorList>
            <person name="Gao Z."/>
            <person name="Qiu L."/>
        </authorList>
    </citation>
    <scope>NUCLEOTIDE SEQUENCE [LARGE SCALE GENOMIC DNA]</scope>
    <source>
        <strain evidence="8 9">DHF22</strain>
    </source>
</reference>